<gene>
    <name evidence="2" type="ORF">V5J35_001814</name>
</gene>
<reference evidence="2 3" key="1">
    <citation type="submission" date="2024-06" db="EMBL/GenBank/DDBJ databases">
        <title>Genomic Encyclopedia of Type Strains, Phase V (KMG-V): Genome sequencing to study the core and pangenomes of soil and plant-associated prokaryotes.</title>
        <authorList>
            <person name="Whitman W."/>
        </authorList>
    </citation>
    <scope>NUCLEOTIDE SEQUENCE [LARGE SCALE GENOMIC DNA]</scope>
    <source>
        <strain evidence="2 3">NE40</strain>
    </source>
</reference>
<evidence type="ECO:0000256" key="1">
    <source>
        <dbReference type="SAM" id="MobiDB-lite"/>
    </source>
</evidence>
<dbReference type="Proteomes" id="UP001549366">
    <property type="component" value="Unassembled WGS sequence"/>
</dbReference>
<dbReference type="InterPro" id="IPR009057">
    <property type="entry name" value="Homeodomain-like_sf"/>
</dbReference>
<keyword evidence="3" id="KW-1185">Reference proteome</keyword>
<dbReference type="EMBL" id="JBEWTB010000002">
    <property type="protein sequence ID" value="MET4756622.1"/>
    <property type="molecule type" value="Genomic_DNA"/>
</dbReference>
<proteinExistence type="predicted"/>
<comment type="caution">
    <text evidence="2">The sequence shown here is derived from an EMBL/GenBank/DDBJ whole genome shotgun (WGS) entry which is preliminary data.</text>
</comment>
<feature type="compositionally biased region" description="Acidic residues" evidence="1">
    <location>
        <begin position="67"/>
        <end position="81"/>
    </location>
</feature>
<accession>A0ABV2SFS3</accession>
<evidence type="ECO:0000313" key="2">
    <source>
        <dbReference type="EMBL" id="MET4756622.1"/>
    </source>
</evidence>
<evidence type="ECO:0000313" key="3">
    <source>
        <dbReference type="Proteomes" id="UP001549366"/>
    </source>
</evidence>
<protein>
    <submittedName>
        <fullName evidence="2">Transposase-like protein</fullName>
    </submittedName>
</protein>
<dbReference type="SUPFAM" id="SSF46689">
    <property type="entry name" value="Homeodomain-like"/>
    <property type="match status" value="1"/>
</dbReference>
<feature type="region of interest" description="Disordered" evidence="1">
    <location>
        <begin position="61"/>
        <end position="115"/>
    </location>
</feature>
<name>A0ABV2SFS3_9GAMM</name>
<organism evidence="2 3">
    <name type="scientific">Endozoicomonas lisbonensis</name>
    <dbReference type="NCBI Taxonomy" id="3120522"/>
    <lineage>
        <taxon>Bacteria</taxon>
        <taxon>Pseudomonadati</taxon>
        <taxon>Pseudomonadota</taxon>
        <taxon>Gammaproteobacteria</taxon>
        <taxon>Oceanospirillales</taxon>
        <taxon>Endozoicomonadaceae</taxon>
        <taxon>Endozoicomonas</taxon>
    </lineage>
</organism>
<sequence length="140" mass="15905">MVEKRRRKPNFFPEFMEKAVDIALASVLPDKEVVRLLGINASTLAIWKGKRTRMIGPQQPQEAMAFEVEEEQEADISDNEPFDTSPPRGTEESSPSLPGAPSQHEDANQALNDVVKLIPEEVNQLRKENRRLKNERDVLQ</sequence>